<feature type="domain" description="VanZ-like" evidence="2">
    <location>
        <begin position="38"/>
        <end position="103"/>
    </location>
</feature>
<dbReference type="EMBL" id="VZDO01000004">
    <property type="protein sequence ID" value="KAB0680919.1"/>
    <property type="molecule type" value="Genomic_DNA"/>
</dbReference>
<protein>
    <submittedName>
        <fullName evidence="3">VanZ family protein</fullName>
    </submittedName>
</protein>
<accession>A0A7V7U0U6</accession>
<dbReference type="Pfam" id="PF04892">
    <property type="entry name" value="VanZ"/>
    <property type="match status" value="1"/>
</dbReference>
<organism evidence="3 4">
    <name type="scientific">Plantimonas leprariae</name>
    <dbReference type="NCBI Taxonomy" id="2615207"/>
    <lineage>
        <taxon>Bacteria</taxon>
        <taxon>Pseudomonadati</taxon>
        <taxon>Pseudomonadota</taxon>
        <taxon>Alphaproteobacteria</taxon>
        <taxon>Hyphomicrobiales</taxon>
        <taxon>Aurantimonadaceae</taxon>
        <taxon>Plantimonas</taxon>
    </lineage>
</organism>
<dbReference type="RefSeq" id="WP_150969095.1">
    <property type="nucleotide sequence ID" value="NZ_VZDO01000004.1"/>
</dbReference>
<dbReference type="InterPro" id="IPR006976">
    <property type="entry name" value="VanZ-like"/>
</dbReference>
<dbReference type="Proteomes" id="UP000432089">
    <property type="component" value="Unassembled WGS sequence"/>
</dbReference>
<dbReference type="PIRSF" id="PIRSF033367">
    <property type="entry name" value="UCP033367_VanZ"/>
    <property type="match status" value="1"/>
</dbReference>
<keyword evidence="1" id="KW-0812">Transmembrane</keyword>
<dbReference type="InterPro" id="IPR017015">
    <property type="entry name" value="UCP033367_VanZ"/>
</dbReference>
<dbReference type="AlphaFoldDB" id="A0A7V7U0U6"/>
<evidence type="ECO:0000313" key="4">
    <source>
        <dbReference type="Proteomes" id="UP000432089"/>
    </source>
</evidence>
<gene>
    <name evidence="3" type="ORF">F6X38_08030</name>
</gene>
<comment type="caution">
    <text evidence="3">The sequence shown here is derived from an EMBL/GenBank/DDBJ whole genome shotgun (WGS) entry which is preliminary data.</text>
</comment>
<feature type="transmembrane region" description="Helical" evidence="1">
    <location>
        <begin position="62"/>
        <end position="80"/>
    </location>
</feature>
<evidence type="ECO:0000313" key="3">
    <source>
        <dbReference type="EMBL" id="KAB0680919.1"/>
    </source>
</evidence>
<evidence type="ECO:0000256" key="1">
    <source>
        <dbReference type="SAM" id="Phobius"/>
    </source>
</evidence>
<reference evidence="3 4" key="1">
    <citation type="submission" date="2019-09" db="EMBL/GenBank/DDBJ databases">
        <title>YIM 132180 draft genome.</title>
        <authorList>
            <person name="Zhang K."/>
        </authorList>
    </citation>
    <scope>NUCLEOTIDE SEQUENCE [LARGE SCALE GENOMIC DNA]</scope>
    <source>
        <strain evidence="3 4">YIM 132180</strain>
    </source>
</reference>
<feature type="transmembrane region" description="Helical" evidence="1">
    <location>
        <begin position="40"/>
        <end position="55"/>
    </location>
</feature>
<keyword evidence="1" id="KW-0472">Membrane</keyword>
<feature type="transmembrane region" description="Helical" evidence="1">
    <location>
        <begin position="92"/>
        <end position="111"/>
    </location>
</feature>
<feature type="transmembrane region" description="Helical" evidence="1">
    <location>
        <begin position="9"/>
        <end position="28"/>
    </location>
</feature>
<keyword evidence="1" id="KW-1133">Transmembrane helix</keyword>
<evidence type="ECO:0000259" key="2">
    <source>
        <dbReference type="Pfam" id="PF04892"/>
    </source>
</evidence>
<sequence length="122" mass="13273">MKIAFLAKLVAWGLVAAIVFVTVSPISIRPPTETTVNLDRALAFVAMGAAFAFAYPKHWWRLFLLLPAAAFGIEALQYLSPTRHPQLPDATFKAIGAFAGVLVGGVLVGWLRRKAGHLRFVD</sequence>
<keyword evidence="4" id="KW-1185">Reference proteome</keyword>
<name>A0A7V7U0U6_9HYPH</name>
<proteinExistence type="predicted"/>